<evidence type="ECO:0000256" key="1">
    <source>
        <dbReference type="SAM" id="MobiDB-lite"/>
    </source>
</evidence>
<reference evidence="2 3" key="1">
    <citation type="submission" date="2015-10" db="EMBL/GenBank/DDBJ databases">
        <title>Genome analyses suggest a sexual origin of heterokaryosis in a supposedly ancient asexual fungus.</title>
        <authorList>
            <person name="Ropars J."/>
            <person name="Sedzielewska K."/>
            <person name="Noel J."/>
            <person name="Charron P."/>
            <person name="Farinelli L."/>
            <person name="Marton T."/>
            <person name="Kruger M."/>
            <person name="Pelin A."/>
            <person name="Brachmann A."/>
            <person name="Corradi N."/>
        </authorList>
    </citation>
    <scope>NUCLEOTIDE SEQUENCE [LARGE SCALE GENOMIC DNA]</scope>
    <source>
        <strain evidence="2 3">A4</strain>
    </source>
</reference>
<keyword evidence="3" id="KW-1185">Reference proteome</keyword>
<evidence type="ECO:0000313" key="3">
    <source>
        <dbReference type="Proteomes" id="UP000234323"/>
    </source>
</evidence>
<organism evidence="2 3">
    <name type="scientific">Rhizophagus irregularis</name>
    <dbReference type="NCBI Taxonomy" id="588596"/>
    <lineage>
        <taxon>Eukaryota</taxon>
        <taxon>Fungi</taxon>
        <taxon>Fungi incertae sedis</taxon>
        <taxon>Mucoromycota</taxon>
        <taxon>Glomeromycotina</taxon>
        <taxon>Glomeromycetes</taxon>
        <taxon>Glomerales</taxon>
        <taxon>Glomeraceae</taxon>
        <taxon>Rhizophagus</taxon>
    </lineage>
</organism>
<protein>
    <submittedName>
        <fullName evidence="2">Uncharacterized protein</fullName>
    </submittedName>
</protein>
<feature type="region of interest" description="Disordered" evidence="1">
    <location>
        <begin position="1"/>
        <end position="59"/>
    </location>
</feature>
<comment type="caution">
    <text evidence="2">The sequence shown here is derived from an EMBL/GenBank/DDBJ whole genome shotgun (WGS) entry which is preliminary data.</text>
</comment>
<dbReference type="AlphaFoldDB" id="A0A2I1H628"/>
<accession>A0A2I1H628</accession>
<proteinExistence type="predicted"/>
<dbReference type="Proteomes" id="UP000234323">
    <property type="component" value="Unassembled WGS sequence"/>
</dbReference>
<feature type="compositionally biased region" description="Basic and acidic residues" evidence="1">
    <location>
        <begin position="18"/>
        <end position="59"/>
    </location>
</feature>
<sequence>MEPNEPSPSLLAKPEAYGYKRDAEAQDWEKRDAEPEAYGYKRDAEPEAYGYKRDADTEA</sequence>
<name>A0A2I1H628_9GLOM</name>
<dbReference type="EMBL" id="LLXI01001584">
    <property type="protein sequence ID" value="PKY54335.1"/>
    <property type="molecule type" value="Genomic_DNA"/>
</dbReference>
<gene>
    <name evidence="2" type="ORF">RhiirA4_473091</name>
</gene>
<evidence type="ECO:0000313" key="2">
    <source>
        <dbReference type="EMBL" id="PKY54335.1"/>
    </source>
</evidence>